<sequence>MTGVTQTFKWLISDAQGKRDTEPRTRIGATSAPCVRQRPRPIVGERTFYRLERRWLISACGVGTAVALSGCRAHHPPRSKALACRAVGNVDYGRMRTCAQRMEGDNVV</sequence>
<dbReference type="AlphaFoldDB" id="A0A5C2RZX2"/>
<organism evidence="1 2">
    <name type="scientific">Lentinus tigrinus ALCF2SS1-6</name>
    <dbReference type="NCBI Taxonomy" id="1328759"/>
    <lineage>
        <taxon>Eukaryota</taxon>
        <taxon>Fungi</taxon>
        <taxon>Dikarya</taxon>
        <taxon>Basidiomycota</taxon>
        <taxon>Agaricomycotina</taxon>
        <taxon>Agaricomycetes</taxon>
        <taxon>Polyporales</taxon>
        <taxon>Polyporaceae</taxon>
        <taxon>Lentinus</taxon>
    </lineage>
</organism>
<protein>
    <submittedName>
        <fullName evidence="1">Uncharacterized protein</fullName>
    </submittedName>
</protein>
<accession>A0A5C2RZX2</accession>
<evidence type="ECO:0000313" key="1">
    <source>
        <dbReference type="EMBL" id="RPD56600.1"/>
    </source>
</evidence>
<proteinExistence type="predicted"/>
<gene>
    <name evidence="1" type="ORF">L227DRAFT_578784</name>
</gene>
<evidence type="ECO:0000313" key="2">
    <source>
        <dbReference type="Proteomes" id="UP000313359"/>
    </source>
</evidence>
<reference evidence="1" key="1">
    <citation type="journal article" date="2018" name="Genome Biol. Evol.">
        <title>Genomics and development of Lentinus tigrinus, a white-rot wood-decaying mushroom with dimorphic fruiting bodies.</title>
        <authorList>
            <person name="Wu B."/>
            <person name="Xu Z."/>
            <person name="Knudson A."/>
            <person name="Carlson A."/>
            <person name="Chen N."/>
            <person name="Kovaka S."/>
            <person name="LaButti K."/>
            <person name="Lipzen A."/>
            <person name="Pennachio C."/>
            <person name="Riley R."/>
            <person name="Schakwitz W."/>
            <person name="Umezawa K."/>
            <person name="Ohm R.A."/>
            <person name="Grigoriev I.V."/>
            <person name="Nagy L.G."/>
            <person name="Gibbons J."/>
            <person name="Hibbett D."/>
        </authorList>
    </citation>
    <scope>NUCLEOTIDE SEQUENCE [LARGE SCALE GENOMIC DNA]</scope>
    <source>
        <strain evidence="1">ALCF2SS1-6</strain>
    </source>
</reference>
<dbReference type="Proteomes" id="UP000313359">
    <property type="component" value="Unassembled WGS sequence"/>
</dbReference>
<dbReference type="EMBL" id="ML122287">
    <property type="protein sequence ID" value="RPD56600.1"/>
    <property type="molecule type" value="Genomic_DNA"/>
</dbReference>
<name>A0A5C2RZX2_9APHY</name>
<keyword evidence="2" id="KW-1185">Reference proteome</keyword>